<dbReference type="InterPro" id="IPR025847">
    <property type="entry name" value="MEDS_domain"/>
</dbReference>
<dbReference type="Proteomes" id="UP000322499">
    <property type="component" value="Unassembled WGS sequence"/>
</dbReference>
<evidence type="ECO:0000313" key="3">
    <source>
        <dbReference type="Proteomes" id="UP000322499"/>
    </source>
</evidence>
<dbReference type="InterPro" id="IPR036513">
    <property type="entry name" value="STAS_dom_sf"/>
</dbReference>
<dbReference type="PROSITE" id="PS50801">
    <property type="entry name" value="STAS"/>
    <property type="match status" value="1"/>
</dbReference>
<dbReference type="Pfam" id="PF13466">
    <property type="entry name" value="STAS_2"/>
    <property type="match status" value="1"/>
</dbReference>
<dbReference type="SUPFAM" id="SSF52091">
    <property type="entry name" value="SpoIIaa-like"/>
    <property type="match status" value="1"/>
</dbReference>
<evidence type="ECO:0000313" key="2">
    <source>
        <dbReference type="EMBL" id="TYP90350.1"/>
    </source>
</evidence>
<protein>
    <submittedName>
        <fullName evidence="2">STAS domain-containing protein</fullName>
    </submittedName>
</protein>
<reference evidence="2 3" key="1">
    <citation type="submission" date="2019-07" db="EMBL/GenBank/DDBJ databases">
        <title>Genomic Encyclopedia of Archaeal and Bacterial Type Strains, Phase II (KMG-II): from individual species to whole genera.</title>
        <authorList>
            <person name="Goeker M."/>
        </authorList>
    </citation>
    <scope>NUCLEOTIDE SEQUENCE [LARGE SCALE GENOMIC DNA]</scope>
    <source>
        <strain evidence="2 3">DSM 46842</strain>
    </source>
</reference>
<proteinExistence type="predicted"/>
<gene>
    <name evidence="2" type="ORF">BD833_10168</name>
</gene>
<accession>A0A5S5D2Z2</accession>
<comment type="caution">
    <text evidence="2">The sequence shown here is derived from an EMBL/GenBank/DDBJ whole genome shotgun (WGS) entry which is preliminary data.</text>
</comment>
<feature type="domain" description="STAS" evidence="1">
    <location>
        <begin position="182"/>
        <end position="285"/>
    </location>
</feature>
<name>A0A5S5D2Z2_9ACTN</name>
<dbReference type="RefSeq" id="WP_166531143.1">
    <property type="nucleotide sequence ID" value="NZ_VNHW01000001.1"/>
</dbReference>
<dbReference type="Pfam" id="PF14417">
    <property type="entry name" value="MEDS"/>
    <property type="match status" value="1"/>
</dbReference>
<dbReference type="EMBL" id="VNHW01000001">
    <property type="protein sequence ID" value="TYP90350.1"/>
    <property type="molecule type" value="Genomic_DNA"/>
</dbReference>
<sequence length="285" mass="29378">MRVHGLVTEVPVPGAQDHLCWVYRDEQELDGAALEFLAGGLAAGQRLLCVGDRVVAGLLGNPDALGGPAALVASGALRTLSLAEAYAAAGAFSAERQRAFYDAATREALADGYTGLRVLAEVSPLAADPAHQAELARWEHAADAYVASGPGMTAMCAYRDDVPPAALADCTAVHPLVHAPGAEPPFRVFHDAAGLAVAGEVDVLGAERLARALTASPVPGGACALDLSQLTFADVAACRAIAAWAAALTGDGVRVELWNAPALLRRMWHLLALDECTAVSFRASA</sequence>
<organism evidence="2 3">
    <name type="scientific">Blastococcus xanthinilyticus</name>
    <dbReference type="NCBI Taxonomy" id="1564164"/>
    <lineage>
        <taxon>Bacteria</taxon>
        <taxon>Bacillati</taxon>
        <taxon>Actinomycetota</taxon>
        <taxon>Actinomycetes</taxon>
        <taxon>Geodermatophilales</taxon>
        <taxon>Geodermatophilaceae</taxon>
        <taxon>Blastococcus</taxon>
    </lineage>
</organism>
<keyword evidence="3" id="KW-1185">Reference proteome</keyword>
<dbReference type="AlphaFoldDB" id="A0A5S5D2Z2"/>
<evidence type="ECO:0000259" key="1">
    <source>
        <dbReference type="PROSITE" id="PS50801"/>
    </source>
</evidence>
<dbReference type="Gene3D" id="3.30.750.24">
    <property type="entry name" value="STAS domain"/>
    <property type="match status" value="1"/>
</dbReference>
<dbReference type="InterPro" id="IPR002645">
    <property type="entry name" value="STAS_dom"/>
</dbReference>
<dbReference type="InterPro" id="IPR058548">
    <property type="entry name" value="MlaB-like_STAS"/>
</dbReference>